<dbReference type="EMBL" id="JAUEPU010000020">
    <property type="protein sequence ID" value="KAK0494725.1"/>
    <property type="molecule type" value="Genomic_DNA"/>
</dbReference>
<evidence type="ECO:0000313" key="1">
    <source>
        <dbReference type="EMBL" id="KAK0494725.1"/>
    </source>
</evidence>
<protein>
    <submittedName>
        <fullName evidence="1">Uncharacterized protein</fullName>
    </submittedName>
</protein>
<evidence type="ECO:0000313" key="2">
    <source>
        <dbReference type="Proteomes" id="UP001175228"/>
    </source>
</evidence>
<comment type="caution">
    <text evidence="1">The sequence shown here is derived from an EMBL/GenBank/DDBJ whole genome shotgun (WGS) entry which is preliminary data.</text>
</comment>
<organism evidence="1 2">
    <name type="scientific">Armillaria luteobubalina</name>
    <dbReference type="NCBI Taxonomy" id="153913"/>
    <lineage>
        <taxon>Eukaryota</taxon>
        <taxon>Fungi</taxon>
        <taxon>Dikarya</taxon>
        <taxon>Basidiomycota</taxon>
        <taxon>Agaricomycotina</taxon>
        <taxon>Agaricomycetes</taxon>
        <taxon>Agaricomycetidae</taxon>
        <taxon>Agaricales</taxon>
        <taxon>Marasmiineae</taxon>
        <taxon>Physalacriaceae</taxon>
        <taxon>Armillaria</taxon>
    </lineage>
</organism>
<dbReference type="AlphaFoldDB" id="A0AA39Q243"/>
<dbReference type="Proteomes" id="UP001175228">
    <property type="component" value="Unassembled WGS sequence"/>
</dbReference>
<proteinExistence type="predicted"/>
<gene>
    <name evidence="1" type="ORF">EDD18DRAFT_1076942</name>
</gene>
<reference evidence="1" key="1">
    <citation type="submission" date="2023-06" db="EMBL/GenBank/DDBJ databases">
        <authorList>
            <consortium name="Lawrence Berkeley National Laboratory"/>
            <person name="Ahrendt S."/>
            <person name="Sahu N."/>
            <person name="Indic B."/>
            <person name="Wong-Bajracharya J."/>
            <person name="Merenyi Z."/>
            <person name="Ke H.-M."/>
            <person name="Monk M."/>
            <person name="Kocsube S."/>
            <person name="Drula E."/>
            <person name="Lipzen A."/>
            <person name="Balint B."/>
            <person name="Henrissat B."/>
            <person name="Andreopoulos B."/>
            <person name="Martin F.M."/>
            <person name="Harder C.B."/>
            <person name="Rigling D."/>
            <person name="Ford K.L."/>
            <person name="Foster G.D."/>
            <person name="Pangilinan J."/>
            <person name="Papanicolaou A."/>
            <person name="Barry K."/>
            <person name="LaButti K."/>
            <person name="Viragh M."/>
            <person name="Koriabine M."/>
            <person name="Yan M."/>
            <person name="Riley R."/>
            <person name="Champramary S."/>
            <person name="Plett K.L."/>
            <person name="Tsai I.J."/>
            <person name="Slot J."/>
            <person name="Sipos G."/>
            <person name="Plett J."/>
            <person name="Nagy L.G."/>
            <person name="Grigoriev I.V."/>
        </authorList>
    </citation>
    <scope>NUCLEOTIDE SEQUENCE</scope>
    <source>
        <strain evidence="1">HWK02</strain>
    </source>
</reference>
<accession>A0AA39Q243</accession>
<keyword evidence="2" id="KW-1185">Reference proteome</keyword>
<sequence>MPGHAKSNSKKCQIAHKCHDQLMEKAVVAYKNELTKLPGAPRKGARKICKDFEALYQRETGKKISLSYSTLICLANGGKTKAQSNAMKSHLFPSKADNIIDFVLAVASKGFPLSH</sequence>
<name>A0AA39Q243_9AGAR</name>